<dbReference type="PANTHER" id="PTHR46102:SF3">
    <property type="entry name" value="AXIN-1"/>
    <property type="match status" value="1"/>
</dbReference>
<reference evidence="2 3" key="1">
    <citation type="submission" date="2024-05" db="EMBL/GenBank/DDBJ databases">
        <title>Genome sequencing and assembly of Indian major carp, Cirrhinus mrigala (Hamilton, 1822).</title>
        <authorList>
            <person name="Mohindra V."/>
            <person name="Chowdhury L.M."/>
            <person name="Lal K."/>
            <person name="Jena J.K."/>
        </authorList>
    </citation>
    <scope>NUCLEOTIDE SEQUENCE [LARGE SCALE GENOMIC DNA]</scope>
    <source>
        <strain evidence="2">CM1030</strain>
        <tissue evidence="2">Blood</tissue>
    </source>
</reference>
<dbReference type="Proteomes" id="UP001529510">
    <property type="component" value="Unassembled WGS sequence"/>
</dbReference>
<feature type="compositionally biased region" description="Basic and acidic residues" evidence="1">
    <location>
        <begin position="52"/>
        <end position="64"/>
    </location>
</feature>
<protein>
    <submittedName>
        <fullName evidence="2">Uncharacterized protein</fullName>
    </submittedName>
</protein>
<feature type="non-terminal residue" evidence="2">
    <location>
        <position position="72"/>
    </location>
</feature>
<evidence type="ECO:0000313" key="3">
    <source>
        <dbReference type="Proteomes" id="UP001529510"/>
    </source>
</evidence>
<dbReference type="EMBL" id="JAMKFB020000003">
    <property type="protein sequence ID" value="KAL0197194.1"/>
    <property type="molecule type" value="Genomic_DNA"/>
</dbReference>
<evidence type="ECO:0000313" key="2">
    <source>
        <dbReference type="EMBL" id="KAL0197194.1"/>
    </source>
</evidence>
<organism evidence="2 3">
    <name type="scientific">Cirrhinus mrigala</name>
    <name type="common">Mrigala</name>
    <dbReference type="NCBI Taxonomy" id="683832"/>
    <lineage>
        <taxon>Eukaryota</taxon>
        <taxon>Metazoa</taxon>
        <taxon>Chordata</taxon>
        <taxon>Craniata</taxon>
        <taxon>Vertebrata</taxon>
        <taxon>Euteleostomi</taxon>
        <taxon>Actinopterygii</taxon>
        <taxon>Neopterygii</taxon>
        <taxon>Teleostei</taxon>
        <taxon>Ostariophysi</taxon>
        <taxon>Cypriniformes</taxon>
        <taxon>Cyprinidae</taxon>
        <taxon>Labeoninae</taxon>
        <taxon>Labeonini</taxon>
        <taxon>Cirrhinus</taxon>
    </lineage>
</organism>
<proteinExistence type="predicted"/>
<keyword evidence="3" id="KW-1185">Reference proteome</keyword>
<feature type="non-terminal residue" evidence="2">
    <location>
        <position position="1"/>
    </location>
</feature>
<feature type="region of interest" description="Disordered" evidence="1">
    <location>
        <begin position="29"/>
        <end position="72"/>
    </location>
</feature>
<gene>
    <name evidence="2" type="ORF">M9458_005734</name>
</gene>
<dbReference type="AlphaFoldDB" id="A0ABD0RF75"/>
<dbReference type="InterPro" id="IPR043581">
    <property type="entry name" value="Axin-like"/>
</dbReference>
<comment type="caution">
    <text evidence="2">The sequence shown here is derived from an EMBL/GenBank/DDBJ whole genome shotgun (WGS) entry which is preliminary data.</text>
</comment>
<name>A0ABD0RF75_CIRMR</name>
<dbReference type="PANTHER" id="PTHR46102">
    <property type="entry name" value="AXIN"/>
    <property type="match status" value="1"/>
</dbReference>
<accession>A0ABD0RF75</accession>
<sequence>HEVSRPSSVERPGAVHPWVTAQLRNNVQPSHPFIQDPTMPPNPAPNPLTQLEEARRRLEEERRKSGTLQAKQ</sequence>
<evidence type="ECO:0000256" key="1">
    <source>
        <dbReference type="SAM" id="MobiDB-lite"/>
    </source>
</evidence>